<dbReference type="GO" id="GO:0009086">
    <property type="term" value="P:methionine biosynthetic process"/>
    <property type="evidence" value="ECO:0007669"/>
    <property type="project" value="UniProtKB-KW"/>
</dbReference>
<feature type="active site" description="Proton acceptor" evidence="14">
    <location>
        <position position="297"/>
    </location>
</feature>
<proteinExistence type="inferred from homology"/>
<feature type="domain" description="Semialdehyde dehydrogenase NAD-binding" evidence="15">
    <location>
        <begin position="54"/>
        <end position="169"/>
    </location>
</feature>
<dbReference type="OrthoDB" id="1894490at2759"/>
<sequence length="389" mass="42610">MASHVRPVSTQLYSANHSRLLRGGYDFSGTASVKCSPHQKRRVISMSHNEHGPSVAVVGVTGAVGQEFLSVLSERNFPYRSMKLLASKRSAGKHITFEGEEMVVEELTENSFHGIDIALFSAGGSISKKFGPLAVDQGTIVVDNSSAFRMDEGIPLVIPEVNLNAMDHIKVNNKKGGLIANPNCSTIICLMAVTPLHRHSRVKRMVVSTYQAASGAGAAAMAELEQQTREVLDGKPPTCNIFKRQYAFNLFSHNSSLMENGYNEEEMKLVKETRKIWNDPAVKVTATCIRVPVMRAHAESINLEFEEPLDEDSARELLRKAAGVVVVDDRQANNFPTPLEVSNRDDVAVGRVRRDISQEGNKGLDIFVCGDQIRKGAALNAVQIAEKLL</sequence>
<keyword evidence="9" id="KW-0220">Diaminopimelate biosynthesis</keyword>
<comment type="catalytic activity">
    <reaction evidence="13">
        <text>L-aspartate 4-semialdehyde + phosphate + NADP(+) = 4-phospho-L-aspartate + NADPH + H(+)</text>
        <dbReference type="Rhea" id="RHEA:24284"/>
        <dbReference type="ChEBI" id="CHEBI:15378"/>
        <dbReference type="ChEBI" id="CHEBI:43474"/>
        <dbReference type="ChEBI" id="CHEBI:57535"/>
        <dbReference type="ChEBI" id="CHEBI:57783"/>
        <dbReference type="ChEBI" id="CHEBI:58349"/>
        <dbReference type="ChEBI" id="CHEBI:537519"/>
        <dbReference type="EC" id="1.2.1.11"/>
    </reaction>
</comment>
<reference evidence="16" key="1">
    <citation type="submission" date="2021-08" db="EMBL/GenBank/DDBJ databases">
        <title>WGS assembly of Ceratopteris richardii.</title>
        <authorList>
            <person name="Marchant D.B."/>
            <person name="Chen G."/>
            <person name="Jenkins J."/>
            <person name="Shu S."/>
            <person name="Leebens-Mack J."/>
            <person name="Grimwood J."/>
            <person name="Schmutz J."/>
            <person name="Soltis P."/>
            <person name="Soltis D."/>
            <person name="Chen Z.-H."/>
        </authorList>
    </citation>
    <scope>NUCLEOTIDE SEQUENCE</scope>
    <source>
        <strain evidence="16">Whitten #5841</strain>
        <tissue evidence="16">Leaf</tissue>
    </source>
</reference>
<organism evidence="16 17">
    <name type="scientific">Ceratopteris richardii</name>
    <name type="common">Triangle waterfern</name>
    <dbReference type="NCBI Taxonomy" id="49495"/>
    <lineage>
        <taxon>Eukaryota</taxon>
        <taxon>Viridiplantae</taxon>
        <taxon>Streptophyta</taxon>
        <taxon>Embryophyta</taxon>
        <taxon>Tracheophyta</taxon>
        <taxon>Polypodiopsida</taxon>
        <taxon>Polypodiidae</taxon>
        <taxon>Polypodiales</taxon>
        <taxon>Pteridineae</taxon>
        <taxon>Pteridaceae</taxon>
        <taxon>Parkerioideae</taxon>
        <taxon>Ceratopteris</taxon>
    </lineage>
</organism>
<dbReference type="NCBIfam" id="NF011456">
    <property type="entry name" value="PRK14874.1"/>
    <property type="match status" value="1"/>
</dbReference>
<evidence type="ECO:0000256" key="5">
    <source>
        <dbReference type="ARBA" id="ARBA00013120"/>
    </source>
</evidence>
<dbReference type="EC" id="1.2.1.11" evidence="5"/>
<dbReference type="SUPFAM" id="SSF55347">
    <property type="entry name" value="Glyceraldehyde-3-phosphate dehydrogenase-like, C-terminal domain"/>
    <property type="match status" value="1"/>
</dbReference>
<protein>
    <recommendedName>
        <fullName evidence="5">aspartate-semialdehyde dehydrogenase</fullName>
        <ecNumber evidence="5">1.2.1.11</ecNumber>
    </recommendedName>
</protein>
<evidence type="ECO:0000256" key="9">
    <source>
        <dbReference type="ARBA" id="ARBA00022915"/>
    </source>
</evidence>
<dbReference type="Pfam" id="PF02774">
    <property type="entry name" value="Semialdhyde_dhC"/>
    <property type="match status" value="1"/>
</dbReference>
<accession>A0A8T2QSM0</accession>
<evidence type="ECO:0000256" key="7">
    <source>
        <dbReference type="ARBA" id="ARBA00022697"/>
    </source>
</evidence>
<evidence type="ECO:0000256" key="13">
    <source>
        <dbReference type="ARBA" id="ARBA00047891"/>
    </source>
</evidence>
<gene>
    <name evidence="16" type="ORF">KP509_32G002900</name>
</gene>
<evidence type="ECO:0000256" key="8">
    <source>
        <dbReference type="ARBA" id="ARBA00022857"/>
    </source>
</evidence>
<evidence type="ECO:0000256" key="3">
    <source>
        <dbReference type="ARBA" id="ARBA00010584"/>
    </source>
</evidence>
<dbReference type="GO" id="GO:0046983">
    <property type="term" value="F:protein dimerization activity"/>
    <property type="evidence" value="ECO:0007669"/>
    <property type="project" value="InterPro"/>
</dbReference>
<evidence type="ECO:0000256" key="11">
    <source>
        <dbReference type="ARBA" id="ARBA00023154"/>
    </source>
</evidence>
<keyword evidence="17" id="KW-1185">Reference proteome</keyword>
<evidence type="ECO:0000256" key="10">
    <source>
        <dbReference type="ARBA" id="ARBA00023002"/>
    </source>
</evidence>
<keyword evidence="8" id="KW-0521">NADP</keyword>
<evidence type="ECO:0000259" key="15">
    <source>
        <dbReference type="SMART" id="SM00859"/>
    </source>
</evidence>
<keyword evidence="6" id="KW-0028">Amino-acid biosynthesis</keyword>
<dbReference type="GO" id="GO:0050661">
    <property type="term" value="F:NADP binding"/>
    <property type="evidence" value="ECO:0007669"/>
    <property type="project" value="InterPro"/>
</dbReference>
<keyword evidence="10" id="KW-0560">Oxidoreductase</keyword>
<keyword evidence="12" id="KW-0486">Methionine biosynthesis</keyword>
<dbReference type="GO" id="GO:0009097">
    <property type="term" value="P:isoleucine biosynthetic process"/>
    <property type="evidence" value="ECO:0007669"/>
    <property type="project" value="InterPro"/>
</dbReference>
<evidence type="ECO:0000256" key="14">
    <source>
        <dbReference type="PIRSR" id="PIRSR000148-1"/>
    </source>
</evidence>
<dbReference type="HAMAP" id="MF_02121">
    <property type="entry name" value="ASADH"/>
    <property type="match status" value="1"/>
</dbReference>
<dbReference type="PANTHER" id="PTHR46278">
    <property type="entry name" value="DEHYDROGENASE, PUTATIVE-RELATED"/>
    <property type="match status" value="1"/>
</dbReference>
<feature type="active site" description="Acyl-thioester intermediate" evidence="14">
    <location>
        <position position="184"/>
    </location>
</feature>
<dbReference type="CDD" id="cd02316">
    <property type="entry name" value="VcASADH2_like_N"/>
    <property type="match status" value="1"/>
</dbReference>
<dbReference type="CDD" id="cd18131">
    <property type="entry name" value="ASADH_C_bac_euk_like"/>
    <property type="match status" value="1"/>
</dbReference>
<dbReference type="Gene3D" id="3.30.360.10">
    <property type="entry name" value="Dihydrodipicolinate Reductase, domain 2"/>
    <property type="match status" value="1"/>
</dbReference>
<dbReference type="GO" id="GO:0009089">
    <property type="term" value="P:lysine biosynthetic process via diaminopimelate"/>
    <property type="evidence" value="ECO:0007669"/>
    <property type="project" value="InterPro"/>
</dbReference>
<keyword evidence="11" id="KW-0457">Lysine biosynthesis</keyword>
<dbReference type="PANTHER" id="PTHR46278:SF2">
    <property type="entry name" value="ASPARTATE-SEMIALDEHYDE DEHYDROGENASE"/>
    <property type="match status" value="1"/>
</dbReference>
<comment type="pathway">
    <text evidence="1">Amino-acid biosynthesis; L-methionine biosynthesis via de novo pathway; L-homoserine from L-aspartate: step 2/3.</text>
</comment>
<dbReference type="EMBL" id="CM035437">
    <property type="protein sequence ID" value="KAH7286351.1"/>
    <property type="molecule type" value="Genomic_DNA"/>
</dbReference>
<dbReference type="Proteomes" id="UP000825935">
    <property type="component" value="Chromosome 32"/>
</dbReference>
<comment type="similarity">
    <text evidence="3">Belongs to the aspartate-semialdehyde dehydrogenase family.</text>
</comment>
<name>A0A8T2QSM0_CERRI</name>
<evidence type="ECO:0000256" key="2">
    <source>
        <dbReference type="ARBA" id="ARBA00005097"/>
    </source>
</evidence>
<dbReference type="InterPro" id="IPR000534">
    <property type="entry name" value="Semialdehyde_DH_NAD-bd"/>
</dbReference>
<dbReference type="InterPro" id="IPR012280">
    <property type="entry name" value="Semialdhyde_DH_dimer_dom"/>
</dbReference>
<comment type="subunit">
    <text evidence="4">Homodimer.</text>
</comment>
<dbReference type="GO" id="GO:0051287">
    <property type="term" value="F:NAD binding"/>
    <property type="evidence" value="ECO:0007669"/>
    <property type="project" value="InterPro"/>
</dbReference>
<dbReference type="OMA" id="CEEEMKM"/>
<evidence type="ECO:0000313" key="16">
    <source>
        <dbReference type="EMBL" id="KAH7286351.1"/>
    </source>
</evidence>
<dbReference type="GO" id="GO:0004073">
    <property type="term" value="F:aspartate-semialdehyde dehydrogenase activity"/>
    <property type="evidence" value="ECO:0007669"/>
    <property type="project" value="UniProtKB-EC"/>
</dbReference>
<dbReference type="SMART" id="SM00859">
    <property type="entry name" value="Semialdhyde_dh"/>
    <property type="match status" value="1"/>
</dbReference>
<evidence type="ECO:0000313" key="17">
    <source>
        <dbReference type="Proteomes" id="UP000825935"/>
    </source>
</evidence>
<dbReference type="PIRSF" id="PIRSF000148">
    <property type="entry name" value="ASA_dh"/>
    <property type="match status" value="1"/>
</dbReference>
<dbReference type="Gene3D" id="3.40.50.720">
    <property type="entry name" value="NAD(P)-binding Rossmann-like Domain"/>
    <property type="match status" value="1"/>
</dbReference>
<dbReference type="NCBIfam" id="TIGR01296">
    <property type="entry name" value="asd_B"/>
    <property type="match status" value="1"/>
</dbReference>
<dbReference type="AlphaFoldDB" id="A0A8T2QSM0"/>
<dbReference type="InterPro" id="IPR036291">
    <property type="entry name" value="NAD(P)-bd_dom_sf"/>
</dbReference>
<evidence type="ECO:0000256" key="6">
    <source>
        <dbReference type="ARBA" id="ARBA00022605"/>
    </source>
</evidence>
<evidence type="ECO:0000256" key="4">
    <source>
        <dbReference type="ARBA" id="ARBA00011738"/>
    </source>
</evidence>
<dbReference type="InterPro" id="IPR005986">
    <property type="entry name" value="Asp_semialdehyde_DH_beta"/>
</dbReference>
<comment type="pathway">
    <text evidence="2">Amino-acid biosynthesis; L-threonine biosynthesis; L-threonine from L-aspartate: step 2/5.</text>
</comment>
<keyword evidence="7" id="KW-0791">Threonine biosynthesis</keyword>
<dbReference type="InterPro" id="IPR012080">
    <property type="entry name" value="Asp_semialdehyde_DH"/>
</dbReference>
<comment type="caution">
    <text evidence="16">The sequence shown here is derived from an EMBL/GenBank/DDBJ whole genome shotgun (WGS) entry which is preliminary data.</text>
</comment>
<dbReference type="GO" id="GO:0009088">
    <property type="term" value="P:threonine biosynthetic process"/>
    <property type="evidence" value="ECO:0007669"/>
    <property type="project" value="UniProtKB-KW"/>
</dbReference>
<dbReference type="GO" id="GO:0019877">
    <property type="term" value="P:diaminopimelate biosynthetic process"/>
    <property type="evidence" value="ECO:0007669"/>
    <property type="project" value="UniProtKB-KW"/>
</dbReference>
<dbReference type="SUPFAM" id="SSF51735">
    <property type="entry name" value="NAD(P)-binding Rossmann-fold domains"/>
    <property type="match status" value="1"/>
</dbReference>
<dbReference type="Pfam" id="PF01118">
    <property type="entry name" value="Semialdhyde_dh"/>
    <property type="match status" value="1"/>
</dbReference>
<evidence type="ECO:0000256" key="12">
    <source>
        <dbReference type="ARBA" id="ARBA00023167"/>
    </source>
</evidence>
<evidence type="ECO:0000256" key="1">
    <source>
        <dbReference type="ARBA" id="ARBA00005021"/>
    </source>
</evidence>